<proteinExistence type="predicted"/>
<evidence type="ECO:0000313" key="1">
    <source>
        <dbReference type="EMBL" id="MCZ3365102.1"/>
    </source>
</evidence>
<dbReference type="EMBL" id="JAPVER010000018">
    <property type="protein sequence ID" value="MCZ3365102.1"/>
    <property type="molecule type" value="Genomic_DNA"/>
</dbReference>
<evidence type="ECO:0000313" key="3">
    <source>
        <dbReference type="Proteomes" id="UP001068021"/>
    </source>
</evidence>
<comment type="caution">
    <text evidence="2">The sequence shown here is derived from an EMBL/GenBank/DDBJ whole genome shotgun (WGS) entry which is preliminary data.</text>
</comment>
<name>A0A9E5DNU8_9EURY</name>
<dbReference type="Proteomes" id="UP001068021">
    <property type="component" value="Unassembled WGS sequence"/>
</dbReference>
<gene>
    <name evidence="2" type="ORF">O3H35_09430</name>
    <name evidence="1" type="ORF">O3H54_04310</name>
</gene>
<sequence length="106" mass="12634">MLEYTGRIGEKPIKLCFVDEESPKEWKAVINDKLSEYYENAYVDIKTEGSKNILVILELNPTDRELKNEEYIHKQKDAFEKYYDDILEEIGSYNQSLIEKYKRRSS</sequence>
<dbReference type="RefSeq" id="WP_048080388.1">
    <property type="nucleotide sequence ID" value="NZ_JAPVER010000018.1"/>
</dbReference>
<dbReference type="Proteomes" id="UP001074446">
    <property type="component" value="Unassembled WGS sequence"/>
</dbReference>
<organism evidence="2">
    <name type="scientific">Methanobacterium veterum</name>
    <dbReference type="NCBI Taxonomy" id="408577"/>
    <lineage>
        <taxon>Archaea</taxon>
        <taxon>Methanobacteriati</taxon>
        <taxon>Methanobacteriota</taxon>
        <taxon>Methanomada group</taxon>
        <taxon>Methanobacteria</taxon>
        <taxon>Methanobacteriales</taxon>
        <taxon>Methanobacteriaceae</taxon>
        <taxon>Methanobacterium</taxon>
    </lineage>
</organism>
<evidence type="ECO:0000313" key="2">
    <source>
        <dbReference type="EMBL" id="MCZ3372857.1"/>
    </source>
</evidence>
<protein>
    <submittedName>
        <fullName evidence="2">Uncharacterized protein</fullName>
    </submittedName>
</protein>
<accession>A0A9E5DNU8</accession>
<dbReference type="AlphaFoldDB" id="A0A9E5DNU8"/>
<reference evidence="2" key="1">
    <citation type="submission" date="2022-12" db="EMBL/GenBank/DDBJ databases">
        <title>Reclassification of two methanogenic archaea species isolated from the Kolyma lowland permafrost.</title>
        <authorList>
            <person name="Trubitsyn V.E."/>
            <person name="Rivkina E.M."/>
            <person name="Shcherbakova V.A."/>
        </authorList>
    </citation>
    <scope>NUCLEOTIDE SEQUENCE</scope>
    <source>
        <strain evidence="1">M2</strain>
        <strain evidence="2">MK4</strain>
    </source>
</reference>
<dbReference type="EMBL" id="JAPVES010000030">
    <property type="protein sequence ID" value="MCZ3372857.1"/>
    <property type="molecule type" value="Genomic_DNA"/>
</dbReference>
<keyword evidence="3" id="KW-1185">Reference proteome</keyword>